<proteinExistence type="predicted"/>
<keyword evidence="3" id="KW-1185">Reference proteome</keyword>
<evidence type="ECO:0000313" key="3">
    <source>
        <dbReference type="Proteomes" id="UP000635565"/>
    </source>
</evidence>
<dbReference type="Proteomes" id="UP000635565">
    <property type="component" value="Unassembled WGS sequence"/>
</dbReference>
<dbReference type="InterPro" id="IPR011008">
    <property type="entry name" value="Dimeric_a/b-barrel"/>
</dbReference>
<sequence length="123" mass="14903">MFSVLFEVHPKSDQWDAYLGYAKMLRPELEQVDGFVDNIRYKSLTRQGWILSLSNWRDEKSVVRWRTRMRHHEVQEKGRGEVFLDYHLRVGQLTQDTRLCPTAMHCRNNDWTRRRQVRAPQSR</sequence>
<comment type="caution">
    <text evidence="2">The sequence shown here is derived from an EMBL/GenBank/DDBJ whole genome shotgun (WGS) entry which is preliminary data.</text>
</comment>
<keyword evidence="2" id="KW-0560">Oxidoreductase</keyword>
<keyword evidence="2" id="KW-0503">Monooxygenase</keyword>
<dbReference type="SUPFAM" id="SSF54909">
    <property type="entry name" value="Dimeric alpha+beta barrel"/>
    <property type="match status" value="1"/>
</dbReference>
<dbReference type="PANTHER" id="PTHR37811">
    <property type="entry name" value="BLL5343 PROTEIN"/>
    <property type="match status" value="1"/>
</dbReference>
<gene>
    <name evidence="2" type="ORF">KSZ_65210</name>
</gene>
<evidence type="ECO:0000313" key="2">
    <source>
        <dbReference type="EMBL" id="GHO88515.1"/>
    </source>
</evidence>
<dbReference type="Pfam" id="PF03992">
    <property type="entry name" value="ABM"/>
    <property type="match status" value="1"/>
</dbReference>
<evidence type="ECO:0000259" key="1">
    <source>
        <dbReference type="Pfam" id="PF03992"/>
    </source>
</evidence>
<dbReference type="Gene3D" id="3.30.70.100">
    <property type="match status" value="1"/>
</dbReference>
<accession>A0ABQ3VRS0</accession>
<protein>
    <submittedName>
        <fullName evidence="2">Antibiotic biosynthesis monooxygenase</fullName>
    </submittedName>
</protein>
<dbReference type="InterPro" id="IPR007138">
    <property type="entry name" value="ABM_dom"/>
</dbReference>
<reference evidence="2 3" key="1">
    <citation type="journal article" date="2021" name="Int. J. Syst. Evol. Microbiol.">
        <title>Reticulibacter mediterranei gen. nov., sp. nov., within the new family Reticulibacteraceae fam. nov., and Ktedonospora formicarum gen. nov., sp. nov., Ktedonobacter robiniae sp. nov., Dictyobacter formicarum sp. nov. and Dictyobacter arantiisoli sp. nov., belonging to the class Ktedonobacteria.</title>
        <authorList>
            <person name="Yabe S."/>
            <person name="Zheng Y."/>
            <person name="Wang C.M."/>
            <person name="Sakai Y."/>
            <person name="Abe K."/>
            <person name="Yokota A."/>
            <person name="Donadio S."/>
            <person name="Cavaletti L."/>
            <person name="Monciardini P."/>
        </authorList>
    </citation>
    <scope>NUCLEOTIDE SEQUENCE [LARGE SCALE GENOMIC DNA]</scope>
    <source>
        <strain evidence="2 3">SOSP1-9</strain>
    </source>
</reference>
<dbReference type="InterPro" id="IPR052936">
    <property type="entry name" value="Jasmonate_Hydroxylase-like"/>
</dbReference>
<dbReference type="EMBL" id="BNJJ01000025">
    <property type="protein sequence ID" value="GHO88515.1"/>
    <property type="molecule type" value="Genomic_DNA"/>
</dbReference>
<organism evidence="2 3">
    <name type="scientific">Dictyobacter formicarum</name>
    <dbReference type="NCBI Taxonomy" id="2778368"/>
    <lineage>
        <taxon>Bacteria</taxon>
        <taxon>Bacillati</taxon>
        <taxon>Chloroflexota</taxon>
        <taxon>Ktedonobacteria</taxon>
        <taxon>Ktedonobacterales</taxon>
        <taxon>Dictyobacteraceae</taxon>
        <taxon>Dictyobacter</taxon>
    </lineage>
</organism>
<dbReference type="GO" id="GO:0004497">
    <property type="term" value="F:monooxygenase activity"/>
    <property type="evidence" value="ECO:0007669"/>
    <property type="project" value="UniProtKB-KW"/>
</dbReference>
<feature type="domain" description="ABM" evidence="1">
    <location>
        <begin position="1"/>
        <end position="76"/>
    </location>
</feature>
<dbReference type="PANTHER" id="PTHR37811:SF2">
    <property type="entry name" value="ABM DOMAIN-CONTAINING PROTEIN"/>
    <property type="match status" value="1"/>
</dbReference>
<name>A0ABQ3VRS0_9CHLR</name>